<dbReference type="Proteomes" id="UP001500994">
    <property type="component" value="Unassembled WGS sequence"/>
</dbReference>
<gene>
    <name evidence="2" type="ORF">GCM10009864_66220</name>
</gene>
<evidence type="ECO:0000313" key="2">
    <source>
        <dbReference type="EMBL" id="GAA2683931.1"/>
    </source>
</evidence>
<keyword evidence="3" id="KW-1185">Reference proteome</keyword>
<dbReference type="EMBL" id="BAAARK010000032">
    <property type="protein sequence ID" value="GAA2683931.1"/>
    <property type="molecule type" value="Genomic_DNA"/>
</dbReference>
<sequence>MTSPVRTPYSACADEGAGLDAALKGVGIEAPACTVSVTEDGGVKVSRVAPPLLTPSQTARLARIVRAARAVDGRSDDLSARNAERTRRSLGPNAGKRTDGSGRPCSAS</sequence>
<protein>
    <submittedName>
        <fullName evidence="2">Uncharacterized protein</fullName>
    </submittedName>
</protein>
<accession>A0ABN3SV92</accession>
<evidence type="ECO:0000256" key="1">
    <source>
        <dbReference type="SAM" id="MobiDB-lite"/>
    </source>
</evidence>
<comment type="caution">
    <text evidence="2">The sequence shown here is derived from an EMBL/GenBank/DDBJ whole genome shotgun (WGS) entry which is preliminary data.</text>
</comment>
<feature type="compositionally biased region" description="Basic and acidic residues" evidence="1">
    <location>
        <begin position="70"/>
        <end position="87"/>
    </location>
</feature>
<proteinExistence type="predicted"/>
<reference evidence="2 3" key="1">
    <citation type="journal article" date="2019" name="Int. J. Syst. Evol. Microbiol.">
        <title>The Global Catalogue of Microorganisms (GCM) 10K type strain sequencing project: providing services to taxonomists for standard genome sequencing and annotation.</title>
        <authorList>
            <consortium name="The Broad Institute Genomics Platform"/>
            <consortium name="The Broad Institute Genome Sequencing Center for Infectious Disease"/>
            <person name="Wu L."/>
            <person name="Ma J."/>
        </authorList>
    </citation>
    <scope>NUCLEOTIDE SEQUENCE [LARGE SCALE GENOMIC DNA]</scope>
    <source>
        <strain evidence="2 3">JCM 16374</strain>
    </source>
</reference>
<organism evidence="2 3">
    <name type="scientific">Streptomyces lunalinharesii</name>
    <dbReference type="NCBI Taxonomy" id="333384"/>
    <lineage>
        <taxon>Bacteria</taxon>
        <taxon>Bacillati</taxon>
        <taxon>Actinomycetota</taxon>
        <taxon>Actinomycetes</taxon>
        <taxon>Kitasatosporales</taxon>
        <taxon>Streptomycetaceae</taxon>
        <taxon>Streptomyces</taxon>
    </lineage>
</organism>
<evidence type="ECO:0000313" key="3">
    <source>
        <dbReference type="Proteomes" id="UP001500994"/>
    </source>
</evidence>
<name>A0ABN3SV92_9ACTN</name>
<feature type="region of interest" description="Disordered" evidence="1">
    <location>
        <begin position="70"/>
        <end position="108"/>
    </location>
</feature>